<name>A0AAW0J1T7_QUESU</name>
<dbReference type="Proteomes" id="UP000237347">
    <property type="component" value="Unassembled WGS sequence"/>
</dbReference>
<accession>A0AAW0J1T7</accession>
<dbReference type="EMBL" id="PKMF04000737">
    <property type="protein sequence ID" value="KAK7820492.1"/>
    <property type="molecule type" value="Genomic_DNA"/>
</dbReference>
<gene>
    <name evidence="2" type="ORF">CFP56_038756</name>
</gene>
<dbReference type="InterPro" id="IPR025558">
    <property type="entry name" value="DUF4283"/>
</dbReference>
<keyword evidence="3" id="KW-1185">Reference proteome</keyword>
<dbReference type="Pfam" id="PF14111">
    <property type="entry name" value="DUF4283"/>
    <property type="match status" value="1"/>
</dbReference>
<protein>
    <recommendedName>
        <fullName evidence="1">DUF4283 domain-containing protein</fullName>
    </recommendedName>
</protein>
<reference evidence="2 3" key="1">
    <citation type="journal article" date="2018" name="Sci. Data">
        <title>The draft genome sequence of cork oak.</title>
        <authorList>
            <person name="Ramos A.M."/>
            <person name="Usie A."/>
            <person name="Barbosa P."/>
            <person name="Barros P.M."/>
            <person name="Capote T."/>
            <person name="Chaves I."/>
            <person name="Simoes F."/>
            <person name="Abreu I."/>
            <person name="Carrasquinho I."/>
            <person name="Faro C."/>
            <person name="Guimaraes J.B."/>
            <person name="Mendonca D."/>
            <person name="Nobrega F."/>
            <person name="Rodrigues L."/>
            <person name="Saibo N.J.M."/>
            <person name="Varela M.C."/>
            <person name="Egas C."/>
            <person name="Matos J."/>
            <person name="Miguel C.M."/>
            <person name="Oliveira M.M."/>
            <person name="Ricardo C.P."/>
            <person name="Goncalves S."/>
        </authorList>
    </citation>
    <scope>NUCLEOTIDE SEQUENCE [LARGE SCALE GENOMIC DNA]</scope>
    <source>
        <strain evidence="3">cv. HL8</strain>
    </source>
</reference>
<evidence type="ECO:0000259" key="1">
    <source>
        <dbReference type="Pfam" id="PF14111"/>
    </source>
</evidence>
<proteinExistence type="predicted"/>
<comment type="caution">
    <text evidence="2">The sequence shown here is derived from an EMBL/GenBank/DDBJ whole genome shotgun (WGS) entry which is preliminary data.</text>
</comment>
<organism evidence="2 3">
    <name type="scientific">Quercus suber</name>
    <name type="common">Cork oak</name>
    <dbReference type="NCBI Taxonomy" id="58331"/>
    <lineage>
        <taxon>Eukaryota</taxon>
        <taxon>Viridiplantae</taxon>
        <taxon>Streptophyta</taxon>
        <taxon>Embryophyta</taxon>
        <taxon>Tracheophyta</taxon>
        <taxon>Spermatophyta</taxon>
        <taxon>Magnoliopsida</taxon>
        <taxon>eudicotyledons</taxon>
        <taxon>Gunneridae</taxon>
        <taxon>Pentapetalae</taxon>
        <taxon>rosids</taxon>
        <taxon>fabids</taxon>
        <taxon>Fagales</taxon>
        <taxon>Fagaceae</taxon>
        <taxon>Quercus</taxon>
    </lineage>
</organism>
<evidence type="ECO:0000313" key="3">
    <source>
        <dbReference type="Proteomes" id="UP000237347"/>
    </source>
</evidence>
<sequence length="168" mass="19118">MESLSEEWKKFSLSEHKGNQYLVEEDEIKETNFMAACFLTSRVLNMEAIARTFKLLLRTQKGFEVRDMGNHKVLFEFKDSRDVDCVLKGETWSFNKHLVALKQVSKHTDVHNLPIGNFSMAVAKEVALVVGVIDGEETAMGDGEGLTHHEKDYLSRLKKRGAALEDEK</sequence>
<evidence type="ECO:0000313" key="2">
    <source>
        <dbReference type="EMBL" id="KAK7820492.1"/>
    </source>
</evidence>
<dbReference type="AlphaFoldDB" id="A0AAW0J1T7"/>
<feature type="domain" description="DUF4283" evidence="1">
    <location>
        <begin position="34"/>
        <end position="110"/>
    </location>
</feature>